<keyword evidence="4 5" id="KW-0663">Pyridoxal phosphate</keyword>
<dbReference type="GO" id="GO:0030170">
    <property type="term" value="F:pyridoxal phosphate binding"/>
    <property type="evidence" value="ECO:0007669"/>
    <property type="project" value="InterPro"/>
</dbReference>
<comment type="cofactor">
    <cofactor evidence="1">
        <name>pyridoxal 5'-phosphate</name>
        <dbReference type="ChEBI" id="CHEBI:597326"/>
    </cofactor>
</comment>
<dbReference type="GO" id="GO:0042802">
    <property type="term" value="F:identical protein binding"/>
    <property type="evidence" value="ECO:0007669"/>
    <property type="project" value="TreeGrafter"/>
</dbReference>
<dbReference type="CDD" id="cd00610">
    <property type="entry name" value="OAT_like"/>
    <property type="match status" value="1"/>
</dbReference>
<dbReference type="OrthoDB" id="9807885at2"/>
<dbReference type="PIRSF" id="PIRSF000521">
    <property type="entry name" value="Transaminase_4ab_Lys_Orn"/>
    <property type="match status" value="1"/>
</dbReference>
<dbReference type="Gene3D" id="3.90.1150.10">
    <property type="entry name" value="Aspartate Aminotransferase, domain 1"/>
    <property type="match status" value="1"/>
</dbReference>
<dbReference type="EMBL" id="SADV01000008">
    <property type="protein sequence ID" value="TQR32947.1"/>
    <property type="molecule type" value="Genomic_DNA"/>
</dbReference>
<dbReference type="FunFam" id="3.40.640.10:FF:000004">
    <property type="entry name" value="Acetylornithine aminotransferase"/>
    <property type="match status" value="1"/>
</dbReference>
<organism evidence="6 7">
    <name type="scientific">Lysinibacillus sphaericus</name>
    <name type="common">Bacillus sphaericus</name>
    <dbReference type="NCBI Taxonomy" id="1421"/>
    <lineage>
        <taxon>Bacteria</taxon>
        <taxon>Bacillati</taxon>
        <taxon>Bacillota</taxon>
        <taxon>Bacilli</taxon>
        <taxon>Bacillales</taxon>
        <taxon>Bacillaceae</taxon>
        <taxon>Lysinibacillus</taxon>
    </lineage>
</organism>
<dbReference type="PANTHER" id="PTHR11986:SF79">
    <property type="entry name" value="ACETYLORNITHINE AMINOTRANSFERASE, MITOCHONDRIAL"/>
    <property type="match status" value="1"/>
</dbReference>
<dbReference type="InterPro" id="IPR049704">
    <property type="entry name" value="Aminotrans_3_PPA_site"/>
</dbReference>
<dbReference type="InterPro" id="IPR005814">
    <property type="entry name" value="Aminotrans_3"/>
</dbReference>
<name>A0A544UIS4_LYSSH</name>
<evidence type="ECO:0000256" key="3">
    <source>
        <dbReference type="ARBA" id="ARBA00022679"/>
    </source>
</evidence>
<dbReference type="AlphaFoldDB" id="A0A544UIS4"/>
<protein>
    <submittedName>
        <fullName evidence="6">Aspartate aminotransferase family protein</fullName>
    </submittedName>
</protein>
<evidence type="ECO:0000256" key="1">
    <source>
        <dbReference type="ARBA" id="ARBA00001933"/>
    </source>
</evidence>
<proteinExistence type="inferred from homology"/>
<evidence type="ECO:0000313" key="6">
    <source>
        <dbReference type="EMBL" id="TQR32947.1"/>
    </source>
</evidence>
<dbReference type="Proteomes" id="UP000317944">
    <property type="component" value="Unassembled WGS sequence"/>
</dbReference>
<dbReference type="Gene3D" id="3.40.640.10">
    <property type="entry name" value="Type I PLP-dependent aspartate aminotransferase-like (Major domain)"/>
    <property type="match status" value="1"/>
</dbReference>
<dbReference type="PANTHER" id="PTHR11986">
    <property type="entry name" value="AMINOTRANSFERASE CLASS III"/>
    <property type="match status" value="1"/>
</dbReference>
<reference evidence="6 7" key="1">
    <citation type="submission" date="2018-03" db="EMBL/GenBank/DDBJ databases">
        <title>Aerobic endospore-forming bacteria genome sequencing and assembly.</title>
        <authorList>
            <person name="Cavalcante D.A."/>
            <person name="Driks A."/>
            <person name="Putonti C."/>
            <person name="De-Souza M.T."/>
        </authorList>
    </citation>
    <scope>NUCLEOTIDE SEQUENCE [LARGE SCALE GENOMIC DNA]</scope>
    <source>
        <strain evidence="6 7">SDF0037</strain>
    </source>
</reference>
<dbReference type="SUPFAM" id="SSF53383">
    <property type="entry name" value="PLP-dependent transferases"/>
    <property type="match status" value="1"/>
</dbReference>
<evidence type="ECO:0000256" key="5">
    <source>
        <dbReference type="RuleBase" id="RU003560"/>
    </source>
</evidence>
<gene>
    <name evidence="6" type="ORF">C7Y47_11975</name>
</gene>
<dbReference type="InterPro" id="IPR015424">
    <property type="entry name" value="PyrdxlP-dep_Trfase"/>
</dbReference>
<accession>A0A544UIS4</accession>
<comment type="caution">
    <text evidence="6">The sequence shown here is derived from an EMBL/GenBank/DDBJ whole genome shotgun (WGS) entry which is preliminary data.</text>
</comment>
<dbReference type="PROSITE" id="PS00600">
    <property type="entry name" value="AA_TRANSFER_CLASS_3"/>
    <property type="match status" value="1"/>
</dbReference>
<sequence>MVNGKGIYLYDEKGREYIDCAAGTFNLSLGYSHPDILEAVRKQAENLIHVTSSYMTEPVARLVEKLVEITPQSLTKIHLKVSGGSTANEGAIKMAQNYNGKNGVISLFRSHVGQTIYTMNASGLSFRREPFQGLLSTGITHVPPAYCYRCFYNQHPDTCGMQCVDRINDFIDYASTGNISAMIVEPILGNGDNIVPPMDYFKKLRKLADERNFALIFDEIQTGIGRTGHMFAADYYCVEPDIMTIAKGLGGSGFQIAAIAAKPEYSNMDGHHHSFTYGSNVLASAAALKTIEIINTPLFLANIKETGNYIVSYLKRLQEKYPFIGDVRGVGLMIGFEIVNEKGEPDTTLTNQIKKHAFYNGLLMRTSRYGFGNVIKIRPALTLTLQEAEEICSRLEKTFETTMR</sequence>
<evidence type="ECO:0000256" key="2">
    <source>
        <dbReference type="ARBA" id="ARBA00022576"/>
    </source>
</evidence>
<keyword evidence="3" id="KW-0808">Transferase</keyword>
<evidence type="ECO:0000313" key="7">
    <source>
        <dbReference type="Proteomes" id="UP000317944"/>
    </source>
</evidence>
<comment type="similarity">
    <text evidence="5">Belongs to the class-III pyridoxal-phosphate-dependent aminotransferase family.</text>
</comment>
<evidence type="ECO:0000256" key="4">
    <source>
        <dbReference type="ARBA" id="ARBA00022898"/>
    </source>
</evidence>
<dbReference type="InterPro" id="IPR050103">
    <property type="entry name" value="Class-III_PLP-dep_AT"/>
</dbReference>
<keyword evidence="2 6" id="KW-0032">Aminotransferase</keyword>
<dbReference type="Pfam" id="PF00202">
    <property type="entry name" value="Aminotran_3"/>
    <property type="match status" value="1"/>
</dbReference>
<dbReference type="InterPro" id="IPR015421">
    <property type="entry name" value="PyrdxlP-dep_Trfase_major"/>
</dbReference>
<dbReference type="InterPro" id="IPR015422">
    <property type="entry name" value="PyrdxlP-dep_Trfase_small"/>
</dbReference>
<dbReference type="GO" id="GO:0008483">
    <property type="term" value="F:transaminase activity"/>
    <property type="evidence" value="ECO:0007669"/>
    <property type="project" value="UniProtKB-KW"/>
</dbReference>